<dbReference type="GO" id="GO:0046872">
    <property type="term" value="F:metal ion binding"/>
    <property type="evidence" value="ECO:0007669"/>
    <property type="project" value="UniProtKB-KW"/>
</dbReference>
<dbReference type="InterPro" id="IPR004843">
    <property type="entry name" value="Calcineurin-like_PHP"/>
</dbReference>
<dbReference type="PANTHER" id="PTHR45619">
    <property type="entry name" value="SERINE/THREONINE-PROTEIN PHOSPHATASE PP2A-RELATED"/>
    <property type="match status" value="1"/>
</dbReference>
<dbReference type="InterPro" id="IPR006186">
    <property type="entry name" value="Ser/Thr-sp_prot-phosphatase"/>
</dbReference>
<dbReference type="Gene3D" id="3.60.21.10">
    <property type="match status" value="1"/>
</dbReference>
<dbReference type="Proteomes" id="UP000014680">
    <property type="component" value="Unassembled WGS sequence"/>
</dbReference>
<dbReference type="AlphaFoldDB" id="A0A0A1UDV0"/>
<dbReference type="OrthoDB" id="1930084at2759"/>
<organism evidence="6 7">
    <name type="scientific">Entamoeba invadens IP1</name>
    <dbReference type="NCBI Taxonomy" id="370355"/>
    <lineage>
        <taxon>Eukaryota</taxon>
        <taxon>Amoebozoa</taxon>
        <taxon>Evosea</taxon>
        <taxon>Archamoebae</taxon>
        <taxon>Mastigamoebida</taxon>
        <taxon>Entamoebidae</taxon>
        <taxon>Entamoeba</taxon>
    </lineage>
</organism>
<dbReference type="RefSeq" id="XP_004261540.1">
    <property type="nucleotide sequence ID" value="XM_004261492.1"/>
</dbReference>
<dbReference type="GO" id="GO:0004722">
    <property type="term" value="F:protein serine/threonine phosphatase activity"/>
    <property type="evidence" value="ECO:0007669"/>
    <property type="project" value="UniProtKB-EC"/>
</dbReference>
<dbReference type="PROSITE" id="PS00125">
    <property type="entry name" value="SER_THR_PHOSPHATASE"/>
    <property type="match status" value="1"/>
</dbReference>
<dbReference type="EMBL" id="KB206175">
    <property type="protein sequence ID" value="ELP94769.1"/>
    <property type="molecule type" value="Genomic_DNA"/>
</dbReference>
<dbReference type="SMART" id="SM00156">
    <property type="entry name" value="PP2Ac"/>
    <property type="match status" value="1"/>
</dbReference>
<evidence type="ECO:0000256" key="3">
    <source>
        <dbReference type="ARBA" id="ARBA00023211"/>
    </source>
</evidence>
<evidence type="ECO:0000313" key="6">
    <source>
        <dbReference type="EMBL" id="ELP94769.1"/>
    </source>
</evidence>
<gene>
    <name evidence="6" type="ORF">EIN_341770</name>
</gene>
<keyword evidence="7" id="KW-1185">Reference proteome</keyword>
<evidence type="ECO:0000256" key="4">
    <source>
        <dbReference type="RuleBase" id="RU004273"/>
    </source>
</evidence>
<dbReference type="SUPFAM" id="SSF56300">
    <property type="entry name" value="Metallo-dependent phosphatases"/>
    <property type="match status" value="1"/>
</dbReference>
<evidence type="ECO:0000256" key="1">
    <source>
        <dbReference type="ARBA" id="ARBA00022723"/>
    </source>
</evidence>
<reference evidence="6 7" key="1">
    <citation type="submission" date="2012-10" db="EMBL/GenBank/DDBJ databases">
        <authorList>
            <person name="Zafar N."/>
            <person name="Inman J."/>
            <person name="Hall N."/>
            <person name="Lorenzi H."/>
            <person name="Caler E."/>
        </authorList>
    </citation>
    <scope>NUCLEOTIDE SEQUENCE [LARGE SCALE GENOMIC DNA]</scope>
    <source>
        <strain evidence="6 7">IP1</strain>
    </source>
</reference>
<keyword evidence="1" id="KW-0479">Metal-binding</keyword>
<evidence type="ECO:0000313" key="7">
    <source>
        <dbReference type="Proteomes" id="UP000014680"/>
    </source>
</evidence>
<dbReference type="InterPro" id="IPR047129">
    <property type="entry name" value="PPA2-like"/>
</dbReference>
<dbReference type="OMA" id="HANNIDM"/>
<dbReference type="KEGG" id="eiv:EIN_341770"/>
<dbReference type="Pfam" id="PF00149">
    <property type="entry name" value="Metallophos"/>
    <property type="match status" value="1"/>
</dbReference>
<dbReference type="GeneID" id="14893716"/>
<name>A0A0A1UDV0_ENTIV</name>
<dbReference type="PRINTS" id="PR00114">
    <property type="entry name" value="STPHPHTASE"/>
</dbReference>
<dbReference type="InterPro" id="IPR029052">
    <property type="entry name" value="Metallo-depent_PP-like"/>
</dbReference>
<dbReference type="EC" id="3.1.3.16" evidence="4"/>
<dbReference type="VEuPathDB" id="AmoebaDB:EIN_341770"/>
<proteinExistence type="inferred from homology"/>
<feature type="domain" description="Serine/threonine specific protein phosphatases" evidence="5">
    <location>
        <begin position="115"/>
        <end position="120"/>
    </location>
</feature>
<accession>A0A0A1UDV0</accession>
<comment type="similarity">
    <text evidence="4">Belongs to the PPP phosphatase family.</text>
</comment>
<comment type="catalytic activity">
    <reaction evidence="4">
        <text>O-phospho-L-threonyl-[protein] + H2O = L-threonyl-[protein] + phosphate</text>
        <dbReference type="Rhea" id="RHEA:47004"/>
        <dbReference type="Rhea" id="RHEA-COMP:11060"/>
        <dbReference type="Rhea" id="RHEA-COMP:11605"/>
        <dbReference type="ChEBI" id="CHEBI:15377"/>
        <dbReference type="ChEBI" id="CHEBI:30013"/>
        <dbReference type="ChEBI" id="CHEBI:43474"/>
        <dbReference type="ChEBI" id="CHEBI:61977"/>
        <dbReference type="EC" id="3.1.3.16"/>
    </reaction>
</comment>
<protein>
    <recommendedName>
        <fullName evidence="4">Serine/threonine-protein phosphatase</fullName>
        <ecNumber evidence="4">3.1.3.16</ecNumber>
    </recommendedName>
</protein>
<evidence type="ECO:0000256" key="2">
    <source>
        <dbReference type="ARBA" id="ARBA00022801"/>
    </source>
</evidence>
<evidence type="ECO:0000259" key="5">
    <source>
        <dbReference type="PROSITE" id="PS00125"/>
    </source>
</evidence>
<keyword evidence="3" id="KW-0464">Manganese</keyword>
<sequence>MKFEISDMSEVDHYLETLFAGQLITEAEVKDLCEKVIEILDKEPNIQKLSSPITLCGDVHGQWHDLKKLFETGGNCPDTKYIFMGDYVDRGYYCLETVLLLLSLKVKFPERIIMLRGNHESRQITQVYGFYDESIRKYKSFNVWKYCTEAFDYLGLAAIIDQKIFCIHGGISPFVNNFDDITKMERRQEIPHEGAMCDLLWSDPDPTTNDWKPSPRGAGHVFGEQNVVKFNHANNIDMICRAHQLVTEGYKYQFDKKLATIWSAPNYCYRCSNDAAIFVIKPDEKKMITFSASSDPNRAVPPNIPLPEAFL</sequence>
<keyword evidence="2 4" id="KW-0378">Hydrolase</keyword>